<proteinExistence type="predicted"/>
<sequence length="515" mass="56397">MVQMRSRREQVDAHRYTTQRMNLALLMANPESTERPLRRVGMSIFASTMIMVIIMGIFLLVGLLGFGSSEPEHGNIVMDRDTGEVYIYEHQTPGDPNSPLVLFPVLNYTSALLALDFDPTGEPPVQRLKQDSIDPIPKAHPIGIVGAPSAPTRNLDQDSKWNVCSIQAQDDHDFLFTQVAHANLSGGESLAENEAMLVHTEQGDQYLLWNNQRMAIPDSSALTPFGWHSSSDSTEVTKEFLNTLVAGPDFWHPDLPEFGEDSGESLNSEPIAYGTPVTDGENHYVLIRNSDDNPEFARISPMIAQLLEVDSVGDLTQATLAELSRIGTEATVHLENANFPQDIDQLRTLDGPRPTVCGVFEPHLSQSDSQVKVTTFAVAPSFLTDAADNQEFTDEGDLITGNPAQIVMKGGTGALVQAQPRPGQNLAPAQFLVDDLGIKYELVDYKAPGETKNKLGYNDVEPVGIPSSFIHLMPPGPNLDPFEARGQLNPTEEFDPYDPGEDDEDDDDGDGESDE</sequence>
<name>A0A895XJS7_9ACTN</name>
<feature type="compositionally biased region" description="Acidic residues" evidence="1">
    <location>
        <begin position="492"/>
        <end position="515"/>
    </location>
</feature>
<dbReference type="Proteomes" id="UP000662939">
    <property type="component" value="Chromosome"/>
</dbReference>
<dbReference type="GO" id="GO:0005576">
    <property type="term" value="C:extracellular region"/>
    <property type="evidence" value="ECO:0007669"/>
    <property type="project" value="TreeGrafter"/>
</dbReference>
<keyword evidence="4" id="KW-1185">Reference proteome</keyword>
<evidence type="ECO:0000313" key="3">
    <source>
        <dbReference type="EMBL" id="QSB06011.1"/>
    </source>
</evidence>
<feature type="transmembrane region" description="Helical" evidence="2">
    <location>
        <begin position="44"/>
        <end position="66"/>
    </location>
</feature>
<dbReference type="NCBIfam" id="TIGR03919">
    <property type="entry name" value="T7SS_EccB"/>
    <property type="match status" value="1"/>
</dbReference>
<dbReference type="AlphaFoldDB" id="A0A895XJS7"/>
<dbReference type="PANTHER" id="PTHR40765:SF2">
    <property type="entry name" value="ESX-2 SECRETION SYSTEM ATPASE ECCB2"/>
    <property type="match status" value="1"/>
</dbReference>
<keyword evidence="2" id="KW-1133">Transmembrane helix</keyword>
<dbReference type="Gene3D" id="3.30.2390.20">
    <property type="entry name" value="Type VII secretion system EccB, repeat 1 domain"/>
    <property type="match status" value="1"/>
</dbReference>
<organism evidence="3 4">
    <name type="scientific">Natronoglycomyces albus</name>
    <dbReference type="NCBI Taxonomy" id="2811108"/>
    <lineage>
        <taxon>Bacteria</taxon>
        <taxon>Bacillati</taxon>
        <taxon>Actinomycetota</taxon>
        <taxon>Actinomycetes</taxon>
        <taxon>Glycomycetales</taxon>
        <taxon>Glycomycetaceae</taxon>
        <taxon>Natronoglycomyces</taxon>
    </lineage>
</organism>
<keyword evidence="2" id="KW-0472">Membrane</keyword>
<evidence type="ECO:0000256" key="2">
    <source>
        <dbReference type="SAM" id="Phobius"/>
    </source>
</evidence>
<keyword evidence="2" id="KW-0812">Transmembrane</keyword>
<feature type="region of interest" description="Disordered" evidence="1">
    <location>
        <begin position="474"/>
        <end position="515"/>
    </location>
</feature>
<dbReference type="Pfam" id="PF05108">
    <property type="entry name" value="T7SS_ESX1_EccB"/>
    <property type="match status" value="1"/>
</dbReference>
<dbReference type="InterPro" id="IPR044857">
    <property type="entry name" value="T7SS_EccB_R1"/>
</dbReference>
<protein>
    <submittedName>
        <fullName evidence="3">Type VII secretion protein EccB</fullName>
    </submittedName>
</protein>
<reference evidence="3" key="1">
    <citation type="submission" date="2021-02" db="EMBL/GenBank/DDBJ databases">
        <title>Natronoglycomyces albus gen. nov., sp. nov, a haloalkaliphilic actinobacterium from a soda solonchak soil.</title>
        <authorList>
            <person name="Sorokin D.Y."/>
            <person name="Khijniak T.V."/>
            <person name="Zakharycheva A.P."/>
            <person name="Boueva O.V."/>
            <person name="Ariskina E.V."/>
            <person name="Hahnke R.L."/>
            <person name="Bunk B."/>
            <person name="Sproer C."/>
            <person name="Schumann P."/>
            <person name="Evtushenko L.I."/>
            <person name="Kublanov I.V."/>
        </authorList>
    </citation>
    <scope>NUCLEOTIDE SEQUENCE</scope>
    <source>
        <strain evidence="3">DSM 106290</strain>
    </source>
</reference>
<dbReference type="RefSeq" id="WP_213172022.1">
    <property type="nucleotide sequence ID" value="NZ_CP070496.1"/>
</dbReference>
<dbReference type="InterPro" id="IPR007795">
    <property type="entry name" value="T7SS_EccB"/>
</dbReference>
<evidence type="ECO:0000256" key="1">
    <source>
        <dbReference type="SAM" id="MobiDB-lite"/>
    </source>
</evidence>
<accession>A0A895XJS7</accession>
<dbReference type="PANTHER" id="PTHR40765">
    <property type="entry name" value="ESX-2 SECRETION SYSTEM ATPASE ECCB2"/>
    <property type="match status" value="1"/>
</dbReference>
<gene>
    <name evidence="3" type="primary">eccB</name>
    <name evidence="3" type="ORF">JQS30_03550</name>
</gene>
<evidence type="ECO:0000313" key="4">
    <source>
        <dbReference type="Proteomes" id="UP000662939"/>
    </source>
</evidence>
<dbReference type="EMBL" id="CP070496">
    <property type="protein sequence ID" value="QSB06011.1"/>
    <property type="molecule type" value="Genomic_DNA"/>
</dbReference>
<dbReference type="KEGG" id="nav:JQS30_03550"/>